<gene>
    <name evidence="1" type="ORF">J8A68_003884</name>
</gene>
<keyword evidence="2" id="KW-1185">Reference proteome</keyword>
<accession>A0A8J5QLI2</accession>
<organism evidence="1 2">
    <name type="scientific">[Candida] subhashii</name>
    <dbReference type="NCBI Taxonomy" id="561895"/>
    <lineage>
        <taxon>Eukaryota</taxon>
        <taxon>Fungi</taxon>
        <taxon>Dikarya</taxon>
        <taxon>Ascomycota</taxon>
        <taxon>Saccharomycotina</taxon>
        <taxon>Pichiomycetes</taxon>
        <taxon>Debaryomycetaceae</taxon>
        <taxon>Spathaspora</taxon>
    </lineage>
</organism>
<dbReference type="RefSeq" id="XP_049262820.1">
    <property type="nucleotide sequence ID" value="XM_049407784.1"/>
</dbReference>
<sequence>MSLVPASYSLYRQVSDFPLAGGIQYPRVGSIFLVLYIERQSSKDAPVTLYVTDFTTNKQSGTTFIPREEYQGNIHIPKDKILRVLVYPKLLPTLDNLYKSVNNDDLGICDWWTNASGLNRLFILEKILIVSSNLKLKLYIDSLECLSYDHQILNSESVTSSQFPFLEKLFTNMGRNFPREFFEFNPTARRIVPRLYWDNPRNEEGGTQILGYAQPLAGNANTQLTNTEVHVNETQPKQETESQYAAFIDDIEHPQDYASSPAPNSRVNTVVPRRPISRAYSVSDLLKLDDTEDNRTYQVNAIIAGTIPSDWSLICGKQVKTRRGKPAILDPVIRGLELVLVDSTWTPEQPILCGINTLSIYIDQEDVLDFFGVERIEKVYTSIADLDEKFEKCVHKPCTMHAYKTSKEIHPNGTKMTVWTAMNLTLAELIR</sequence>
<proteinExistence type="predicted"/>
<reference evidence="1 2" key="1">
    <citation type="journal article" date="2021" name="DNA Res.">
        <title>Genome analysis of Candida subhashii reveals its hybrid nature and dual mitochondrial genome conformations.</title>
        <authorList>
            <person name="Mixao V."/>
            <person name="Hegedusova E."/>
            <person name="Saus E."/>
            <person name="Pryszcz L.P."/>
            <person name="Cillingova A."/>
            <person name="Nosek J."/>
            <person name="Gabaldon T."/>
        </authorList>
    </citation>
    <scope>NUCLEOTIDE SEQUENCE [LARGE SCALE GENOMIC DNA]</scope>
    <source>
        <strain evidence="1 2">CBS 10753</strain>
    </source>
</reference>
<dbReference type="GeneID" id="73470684"/>
<dbReference type="Proteomes" id="UP000694255">
    <property type="component" value="Unassembled WGS sequence"/>
</dbReference>
<name>A0A8J5QLI2_9ASCO</name>
<evidence type="ECO:0000313" key="1">
    <source>
        <dbReference type="EMBL" id="KAG7662587.1"/>
    </source>
</evidence>
<dbReference type="EMBL" id="JAGSYN010000167">
    <property type="protein sequence ID" value="KAG7662587.1"/>
    <property type="molecule type" value="Genomic_DNA"/>
</dbReference>
<dbReference type="AlphaFoldDB" id="A0A8J5QLI2"/>
<protein>
    <submittedName>
        <fullName evidence="1">Uncharacterized protein</fullName>
    </submittedName>
</protein>
<evidence type="ECO:0000313" key="2">
    <source>
        <dbReference type="Proteomes" id="UP000694255"/>
    </source>
</evidence>
<dbReference type="OrthoDB" id="4024719at2759"/>
<comment type="caution">
    <text evidence="1">The sequence shown here is derived from an EMBL/GenBank/DDBJ whole genome shotgun (WGS) entry which is preliminary data.</text>
</comment>